<feature type="transmembrane region" description="Helical" evidence="1">
    <location>
        <begin position="7"/>
        <end position="25"/>
    </location>
</feature>
<feature type="transmembrane region" description="Helical" evidence="1">
    <location>
        <begin position="154"/>
        <end position="174"/>
    </location>
</feature>
<protein>
    <submittedName>
        <fullName evidence="2">Uncharacterized protein</fullName>
    </submittedName>
</protein>
<dbReference type="InterPro" id="IPR023349">
    <property type="entry name" value="NH3_CH4_mOase_C_sf"/>
</dbReference>
<proteinExistence type="predicted"/>
<reference evidence="2" key="1">
    <citation type="submission" date="2018-05" db="EMBL/GenBank/DDBJ databases">
        <authorList>
            <person name="Lanie J.A."/>
            <person name="Ng W.-L."/>
            <person name="Kazmierczak K.M."/>
            <person name="Andrzejewski T.M."/>
            <person name="Davidsen T.M."/>
            <person name="Wayne K.J."/>
            <person name="Tettelin H."/>
            <person name="Glass J.I."/>
            <person name="Rusch D."/>
            <person name="Podicherti R."/>
            <person name="Tsui H.-C.T."/>
            <person name="Winkler M.E."/>
        </authorList>
    </citation>
    <scope>NUCLEOTIDE SEQUENCE</scope>
</reference>
<accession>A0A382NKL0</accession>
<keyword evidence="1" id="KW-1133">Transmembrane helix</keyword>
<feature type="transmembrane region" description="Helical" evidence="1">
    <location>
        <begin position="83"/>
        <end position="103"/>
    </location>
</feature>
<feature type="non-terminal residue" evidence="2">
    <location>
        <position position="179"/>
    </location>
</feature>
<evidence type="ECO:0000313" key="2">
    <source>
        <dbReference type="EMBL" id="SVC61626.1"/>
    </source>
</evidence>
<evidence type="ECO:0000256" key="1">
    <source>
        <dbReference type="SAM" id="Phobius"/>
    </source>
</evidence>
<dbReference type="Gene3D" id="1.20.1050.50">
    <property type="entry name" value="Particulate methane monooxygenase subunit c2. Chain: C"/>
    <property type="match status" value="1"/>
</dbReference>
<organism evidence="2">
    <name type="scientific">marine metagenome</name>
    <dbReference type="NCBI Taxonomy" id="408172"/>
    <lineage>
        <taxon>unclassified sequences</taxon>
        <taxon>metagenomes</taxon>
        <taxon>ecological metagenomes</taxon>
    </lineage>
</organism>
<name>A0A382NKL0_9ZZZZ</name>
<dbReference type="EMBL" id="UINC01101085">
    <property type="protein sequence ID" value="SVC61626.1"/>
    <property type="molecule type" value="Genomic_DNA"/>
</dbReference>
<keyword evidence="1" id="KW-0812">Transmembrane</keyword>
<gene>
    <name evidence="2" type="ORF">METZ01_LOCUS314480</name>
</gene>
<sequence>MAKSLPEYIYLFLIASTAVVVGIEWDISWHETIGRDKLLSPPHIVVYLGGIICGVTCAYMALRQTFVDINLYNRYVTFWGFKAPFACWVCIWGTIAMLTSAPFDDWWHNAYGLDVQIISPPHLVLAAGFFAILLGTLLLLIAEKNLAKGNQKDFLELLFMYSASLIVVQFAIILTEYSF</sequence>
<feature type="transmembrane region" description="Helical" evidence="1">
    <location>
        <begin position="45"/>
        <end position="62"/>
    </location>
</feature>
<feature type="transmembrane region" description="Helical" evidence="1">
    <location>
        <begin position="123"/>
        <end position="142"/>
    </location>
</feature>
<dbReference type="AlphaFoldDB" id="A0A382NKL0"/>
<keyword evidence="1" id="KW-0472">Membrane</keyword>